<sequence>MAIADLHGAQLRYDLMGQGTPILLVLPQSGSKVLSYEDEYRGSYTGKCILAKCNLIFQCI</sequence>
<dbReference type="HOGENOM" id="CLU_2932655_0_0_7"/>
<proteinExistence type="predicted"/>
<dbReference type="AlphaFoldDB" id="W4M366"/>
<comment type="caution">
    <text evidence="1">The sequence shown here is derived from an EMBL/GenBank/DDBJ whole genome shotgun (WGS) entry which is preliminary data.</text>
</comment>
<dbReference type="EMBL" id="AZHX01001236">
    <property type="protein sequence ID" value="ETX04381.1"/>
    <property type="molecule type" value="Genomic_DNA"/>
</dbReference>
<keyword evidence="2" id="KW-1185">Reference proteome</keyword>
<dbReference type="Proteomes" id="UP000019140">
    <property type="component" value="Unassembled WGS sequence"/>
</dbReference>
<accession>W4M366</accession>
<gene>
    <name evidence="1" type="ORF">ETSY2_29130</name>
</gene>
<reference evidence="1 2" key="1">
    <citation type="journal article" date="2014" name="Nature">
        <title>An environmental bacterial taxon with a large and distinct metabolic repertoire.</title>
        <authorList>
            <person name="Wilson M.C."/>
            <person name="Mori T."/>
            <person name="Ruckert C."/>
            <person name="Uria A.R."/>
            <person name="Helf M.J."/>
            <person name="Takada K."/>
            <person name="Gernert C."/>
            <person name="Steffens U.A."/>
            <person name="Heycke N."/>
            <person name="Schmitt S."/>
            <person name="Rinke C."/>
            <person name="Helfrich E.J."/>
            <person name="Brachmann A.O."/>
            <person name="Gurgui C."/>
            <person name="Wakimoto T."/>
            <person name="Kracht M."/>
            <person name="Crusemann M."/>
            <person name="Hentschel U."/>
            <person name="Abe I."/>
            <person name="Matsunaga S."/>
            <person name="Kalinowski J."/>
            <person name="Takeyama H."/>
            <person name="Piel J."/>
        </authorList>
    </citation>
    <scope>NUCLEOTIDE SEQUENCE [LARGE SCALE GENOMIC DNA]</scope>
    <source>
        <strain evidence="2">TSY2</strain>
    </source>
</reference>
<name>W4M366_9BACT</name>
<evidence type="ECO:0000313" key="1">
    <source>
        <dbReference type="EMBL" id="ETX04381.1"/>
    </source>
</evidence>
<protein>
    <submittedName>
        <fullName evidence="1">Uncharacterized protein</fullName>
    </submittedName>
</protein>
<evidence type="ECO:0000313" key="2">
    <source>
        <dbReference type="Proteomes" id="UP000019140"/>
    </source>
</evidence>
<organism evidence="1 2">
    <name type="scientific">Candidatus Entotheonella gemina</name>
    <dbReference type="NCBI Taxonomy" id="1429439"/>
    <lineage>
        <taxon>Bacteria</taxon>
        <taxon>Pseudomonadati</taxon>
        <taxon>Nitrospinota/Tectimicrobiota group</taxon>
        <taxon>Candidatus Tectimicrobiota</taxon>
        <taxon>Candidatus Entotheonellia</taxon>
        <taxon>Candidatus Entotheonellales</taxon>
        <taxon>Candidatus Entotheonellaceae</taxon>
        <taxon>Candidatus Entotheonella</taxon>
    </lineage>
</organism>